<organism evidence="1 2">
    <name type="scientific">Pistacia integerrima</name>
    <dbReference type="NCBI Taxonomy" id="434235"/>
    <lineage>
        <taxon>Eukaryota</taxon>
        <taxon>Viridiplantae</taxon>
        <taxon>Streptophyta</taxon>
        <taxon>Embryophyta</taxon>
        <taxon>Tracheophyta</taxon>
        <taxon>Spermatophyta</taxon>
        <taxon>Magnoliopsida</taxon>
        <taxon>eudicotyledons</taxon>
        <taxon>Gunneridae</taxon>
        <taxon>Pentapetalae</taxon>
        <taxon>rosids</taxon>
        <taxon>malvids</taxon>
        <taxon>Sapindales</taxon>
        <taxon>Anacardiaceae</taxon>
        <taxon>Pistacia</taxon>
    </lineage>
</organism>
<name>A0ACC0X3W1_9ROSI</name>
<keyword evidence="2" id="KW-1185">Reference proteome</keyword>
<comment type="caution">
    <text evidence="1">The sequence shown here is derived from an EMBL/GenBank/DDBJ whole genome shotgun (WGS) entry which is preliminary data.</text>
</comment>
<gene>
    <name evidence="1" type="ORF">Pint_33496</name>
</gene>
<protein>
    <submittedName>
        <fullName evidence="1">Uncharacterized protein</fullName>
    </submittedName>
</protein>
<dbReference type="Proteomes" id="UP001163603">
    <property type="component" value="Chromosome 14"/>
</dbReference>
<dbReference type="EMBL" id="CM047749">
    <property type="protein sequence ID" value="KAJ0010336.1"/>
    <property type="molecule type" value="Genomic_DNA"/>
</dbReference>
<evidence type="ECO:0000313" key="1">
    <source>
        <dbReference type="EMBL" id="KAJ0010336.1"/>
    </source>
</evidence>
<reference evidence="2" key="1">
    <citation type="journal article" date="2023" name="G3 (Bethesda)">
        <title>Genome assembly and association tests identify interacting loci associated with vigor, precocity, and sex in interspecific pistachio rootstocks.</title>
        <authorList>
            <person name="Palmer W."/>
            <person name="Jacygrad E."/>
            <person name="Sagayaradj S."/>
            <person name="Cavanaugh K."/>
            <person name="Han R."/>
            <person name="Bertier L."/>
            <person name="Beede B."/>
            <person name="Kafkas S."/>
            <person name="Golino D."/>
            <person name="Preece J."/>
            <person name="Michelmore R."/>
        </authorList>
    </citation>
    <scope>NUCLEOTIDE SEQUENCE [LARGE SCALE GENOMIC DNA]</scope>
</reference>
<proteinExistence type="predicted"/>
<evidence type="ECO:0000313" key="2">
    <source>
        <dbReference type="Proteomes" id="UP001163603"/>
    </source>
</evidence>
<sequence>MQNLLKEKRVALCVVLETRVSSINCEWVSNGVFHSWCWVSNVEFGNRDCRIAIEWDPNMVNLCVVGMMDQNVLLMSGEIVFTFCDSRGRLYEIH</sequence>
<accession>A0ACC0X3W1</accession>